<gene>
    <name evidence="1" type="ORF">EHV15_36055</name>
</gene>
<dbReference type="RefSeq" id="WP_128636077.1">
    <property type="nucleotide sequence ID" value="NZ_RRCN01000002.1"/>
</dbReference>
<sequence length="89" mass="10415">MSYENFPVDPVDLIIISDSLDNRTKLKYLKMFYINTQGYVAASTDESSYNLFKIVEVKEGKSELHDIKDDAEWNQVNEYLLTHYKEVLS</sequence>
<protein>
    <submittedName>
        <fullName evidence="1">DUF1292 domain-containing protein</fullName>
    </submittedName>
</protein>
<dbReference type="OrthoDB" id="9848467at2"/>
<reference evidence="1 2" key="1">
    <citation type="submission" date="2018-11" db="EMBL/GenBank/DDBJ databases">
        <title>Genome sequencing of Paenibacillus sp. KCOM 3021 (= ChDC PVNT-B20).</title>
        <authorList>
            <person name="Kook J.-K."/>
            <person name="Park S.-N."/>
            <person name="Lim Y.K."/>
        </authorList>
    </citation>
    <scope>NUCLEOTIDE SEQUENCE [LARGE SCALE GENOMIC DNA]</scope>
    <source>
        <strain evidence="1 2">KCOM 3021</strain>
    </source>
</reference>
<keyword evidence="2" id="KW-1185">Reference proteome</keyword>
<proteinExistence type="predicted"/>
<dbReference type="AlphaFoldDB" id="A0A3P3TBT1"/>
<dbReference type="Proteomes" id="UP000267017">
    <property type="component" value="Unassembled WGS sequence"/>
</dbReference>
<comment type="caution">
    <text evidence="1">The sequence shown here is derived from an EMBL/GenBank/DDBJ whole genome shotgun (WGS) entry which is preliminary data.</text>
</comment>
<dbReference type="InterPro" id="IPR009711">
    <property type="entry name" value="UPF0473"/>
</dbReference>
<name>A0A3P3TBT1_9BACL</name>
<dbReference type="EMBL" id="RRCN01000002">
    <property type="protein sequence ID" value="RRJ54984.1"/>
    <property type="molecule type" value="Genomic_DNA"/>
</dbReference>
<organism evidence="1 2">
    <name type="scientific">Paenibacillus oralis</name>
    <dbReference type="NCBI Taxonomy" id="2490856"/>
    <lineage>
        <taxon>Bacteria</taxon>
        <taxon>Bacillati</taxon>
        <taxon>Bacillota</taxon>
        <taxon>Bacilli</taxon>
        <taxon>Bacillales</taxon>
        <taxon>Paenibacillaceae</taxon>
        <taxon>Paenibacillus</taxon>
    </lineage>
</organism>
<accession>A0A3P3TBT1</accession>
<dbReference type="Pfam" id="PF06949">
    <property type="entry name" value="DUF1292"/>
    <property type="match status" value="1"/>
</dbReference>
<evidence type="ECO:0000313" key="2">
    <source>
        <dbReference type="Proteomes" id="UP000267017"/>
    </source>
</evidence>
<evidence type="ECO:0000313" key="1">
    <source>
        <dbReference type="EMBL" id="RRJ54984.1"/>
    </source>
</evidence>